<evidence type="ECO:0000313" key="2">
    <source>
        <dbReference type="EMBL" id="CEJ54835.1"/>
    </source>
</evidence>
<reference evidence="3" key="1">
    <citation type="journal article" date="2015" name="Genome Announc.">
        <title>Draft genome sequence of the fungus Penicillium brasilianum MG11.</title>
        <authorList>
            <person name="Horn F."/>
            <person name="Linde J."/>
            <person name="Mattern D.J."/>
            <person name="Walther G."/>
            <person name="Guthke R."/>
            <person name="Brakhage A.A."/>
            <person name="Valiante V."/>
        </authorList>
    </citation>
    <scope>NUCLEOTIDE SEQUENCE [LARGE SCALE GENOMIC DNA]</scope>
    <source>
        <strain evidence="3">MG11</strain>
    </source>
</reference>
<feature type="signal peptide" evidence="1">
    <location>
        <begin position="1"/>
        <end position="20"/>
    </location>
</feature>
<accession>A0A0F7TE82</accession>
<dbReference type="Proteomes" id="UP000042958">
    <property type="component" value="Unassembled WGS sequence"/>
</dbReference>
<protein>
    <submittedName>
        <fullName evidence="2">Uncharacterized protein</fullName>
    </submittedName>
</protein>
<sequence>MIARNFFIATALSCTTFALADVKLAILFSQESCKGKSLDIKADNGCVLLPLDLRKNINGADLPTDVVCNFFTDEKCDKPLYIGMEDPGTCFFSDPDVDIANKTVSVQCYDSNSIYDQREAL</sequence>
<gene>
    <name evidence="2" type="ORF">PMG11_01125</name>
</gene>
<organism evidence="2 3">
    <name type="scientific">Penicillium brasilianum</name>
    <dbReference type="NCBI Taxonomy" id="104259"/>
    <lineage>
        <taxon>Eukaryota</taxon>
        <taxon>Fungi</taxon>
        <taxon>Dikarya</taxon>
        <taxon>Ascomycota</taxon>
        <taxon>Pezizomycotina</taxon>
        <taxon>Eurotiomycetes</taxon>
        <taxon>Eurotiomycetidae</taxon>
        <taxon>Eurotiales</taxon>
        <taxon>Aspergillaceae</taxon>
        <taxon>Penicillium</taxon>
    </lineage>
</organism>
<proteinExistence type="predicted"/>
<dbReference type="OrthoDB" id="4953992at2759"/>
<name>A0A0F7TE82_PENBI</name>
<keyword evidence="1" id="KW-0732">Signal</keyword>
<feature type="chain" id="PRO_5002522205" evidence="1">
    <location>
        <begin position="21"/>
        <end position="121"/>
    </location>
</feature>
<dbReference type="AlphaFoldDB" id="A0A0F7TE82"/>
<evidence type="ECO:0000256" key="1">
    <source>
        <dbReference type="SAM" id="SignalP"/>
    </source>
</evidence>
<evidence type="ECO:0000313" key="3">
    <source>
        <dbReference type="Proteomes" id="UP000042958"/>
    </source>
</evidence>
<dbReference type="EMBL" id="CDHK01000001">
    <property type="protein sequence ID" value="CEJ54835.1"/>
    <property type="molecule type" value="Genomic_DNA"/>
</dbReference>
<keyword evidence="3" id="KW-1185">Reference proteome</keyword>